<dbReference type="EMBL" id="LGST01000027">
    <property type="protein sequence ID" value="KND99030.1"/>
    <property type="molecule type" value="Genomic_DNA"/>
</dbReference>
<reference evidence="2" key="1">
    <citation type="journal article" date="2015" name="BMC Genomics">
        <title>Draft genome of a commonly misdiagnosed multidrug resistant pathogen Candida auris.</title>
        <authorList>
            <person name="Chatterjee S."/>
            <person name="Alampalli S.V."/>
            <person name="Nageshan R.K."/>
            <person name="Chettiar S.T."/>
            <person name="Joshi S."/>
            <person name="Tatu U.S."/>
        </authorList>
    </citation>
    <scope>NUCLEOTIDE SEQUENCE [LARGE SCALE GENOMIC DNA]</scope>
    <source>
        <strain evidence="2">6684</strain>
    </source>
</reference>
<evidence type="ECO:0000313" key="1">
    <source>
        <dbReference type="EMBL" id="KND99030.1"/>
    </source>
</evidence>
<proteinExistence type="predicted"/>
<name>A0A0L0NZB7_CANAR</name>
<dbReference type="AlphaFoldDB" id="A0A0L0NZB7"/>
<gene>
    <name evidence="1" type="ORF">QG37_04092</name>
</gene>
<protein>
    <submittedName>
        <fullName evidence="1">Uncharacterized protein</fullName>
    </submittedName>
</protein>
<evidence type="ECO:0000313" key="2">
    <source>
        <dbReference type="Proteomes" id="UP000037122"/>
    </source>
</evidence>
<accession>A0A0L0NZB7</accession>
<organism evidence="1 2">
    <name type="scientific">Candidozyma auris</name>
    <name type="common">Yeast</name>
    <name type="synonym">Candida auris</name>
    <dbReference type="NCBI Taxonomy" id="498019"/>
    <lineage>
        <taxon>Eukaryota</taxon>
        <taxon>Fungi</taxon>
        <taxon>Dikarya</taxon>
        <taxon>Ascomycota</taxon>
        <taxon>Saccharomycotina</taxon>
        <taxon>Pichiomycetes</taxon>
        <taxon>Metschnikowiaceae</taxon>
        <taxon>Candidozyma</taxon>
    </lineage>
</organism>
<comment type="caution">
    <text evidence="1">The sequence shown here is derived from an EMBL/GenBank/DDBJ whole genome shotgun (WGS) entry which is preliminary data.</text>
</comment>
<dbReference type="Proteomes" id="UP000037122">
    <property type="component" value="Unassembled WGS sequence"/>
</dbReference>
<sequence length="55" mass="6204">MSNGEVTLIRVRIVIRRGGFPGGMISGKTKQKKKKKKKKVSAYFDMKLCIFTGIE</sequence>